<dbReference type="SMART" id="SM00267">
    <property type="entry name" value="GGDEF"/>
    <property type="match status" value="1"/>
</dbReference>
<accession>A0A4R3YHI0</accession>
<dbReference type="FunFam" id="3.30.70.270:FF:000001">
    <property type="entry name" value="Diguanylate cyclase domain protein"/>
    <property type="match status" value="1"/>
</dbReference>
<dbReference type="InterPro" id="IPR039379">
    <property type="entry name" value="Protoglobin_sensor_dom"/>
</dbReference>
<dbReference type="NCBIfam" id="TIGR00254">
    <property type="entry name" value="GGDEF"/>
    <property type="match status" value="1"/>
</dbReference>
<dbReference type="EMBL" id="SMCO01000001">
    <property type="protein sequence ID" value="TCV90043.1"/>
    <property type="molecule type" value="Genomic_DNA"/>
</dbReference>
<organism evidence="7 8">
    <name type="scientific">Sulfurirhabdus autotrophica</name>
    <dbReference type="NCBI Taxonomy" id="1706046"/>
    <lineage>
        <taxon>Bacteria</taxon>
        <taxon>Pseudomonadati</taxon>
        <taxon>Pseudomonadota</taxon>
        <taxon>Betaproteobacteria</taxon>
        <taxon>Nitrosomonadales</taxon>
        <taxon>Sulfuricellaceae</taxon>
        <taxon>Sulfurirhabdus</taxon>
    </lineage>
</organism>
<evidence type="ECO:0000259" key="6">
    <source>
        <dbReference type="PROSITE" id="PS50887"/>
    </source>
</evidence>
<evidence type="ECO:0000256" key="2">
    <source>
        <dbReference type="ARBA" id="ARBA00029839"/>
    </source>
</evidence>
<feature type="domain" description="EAL" evidence="5">
    <location>
        <begin position="491"/>
        <end position="746"/>
    </location>
</feature>
<dbReference type="AlphaFoldDB" id="A0A4R3YHI0"/>
<dbReference type="CDD" id="cd01948">
    <property type="entry name" value="EAL"/>
    <property type="match status" value="1"/>
</dbReference>
<protein>
    <recommendedName>
        <fullName evidence="1">Diguanylate cyclase DosC</fullName>
    </recommendedName>
    <alternativeName>
        <fullName evidence="2">Direct oxygen-sensing cyclase</fullName>
    </alternativeName>
</protein>
<dbReference type="Pfam" id="PF11563">
    <property type="entry name" value="Protoglobin"/>
    <property type="match status" value="1"/>
</dbReference>
<dbReference type="CDD" id="cd01949">
    <property type="entry name" value="GGDEF"/>
    <property type="match status" value="1"/>
</dbReference>
<dbReference type="InterPro" id="IPR001633">
    <property type="entry name" value="EAL_dom"/>
</dbReference>
<dbReference type="SUPFAM" id="SSF141868">
    <property type="entry name" value="EAL domain-like"/>
    <property type="match status" value="1"/>
</dbReference>
<dbReference type="SMART" id="SM00052">
    <property type="entry name" value="EAL"/>
    <property type="match status" value="1"/>
</dbReference>
<dbReference type="FunFam" id="3.20.20.450:FF:000001">
    <property type="entry name" value="Cyclic di-GMP phosphodiesterase yahA"/>
    <property type="match status" value="1"/>
</dbReference>
<dbReference type="RefSeq" id="WP_223248463.1">
    <property type="nucleotide sequence ID" value="NZ_BHVT01000073.1"/>
</dbReference>
<dbReference type="Proteomes" id="UP000295367">
    <property type="component" value="Unassembled WGS sequence"/>
</dbReference>
<proteinExistence type="predicted"/>
<dbReference type="Gene3D" id="3.20.20.450">
    <property type="entry name" value="EAL domain"/>
    <property type="match status" value="1"/>
</dbReference>
<dbReference type="PROSITE" id="PS50887">
    <property type="entry name" value="GGDEF"/>
    <property type="match status" value="1"/>
</dbReference>
<dbReference type="Gene3D" id="3.30.450.20">
    <property type="entry name" value="PAS domain"/>
    <property type="match status" value="1"/>
</dbReference>
<evidence type="ECO:0000259" key="4">
    <source>
        <dbReference type="PROSITE" id="PS50113"/>
    </source>
</evidence>
<dbReference type="PANTHER" id="PTHR44757">
    <property type="entry name" value="DIGUANYLATE CYCLASE DGCP"/>
    <property type="match status" value="1"/>
</dbReference>
<evidence type="ECO:0000313" key="8">
    <source>
        <dbReference type="Proteomes" id="UP000295367"/>
    </source>
</evidence>
<name>A0A4R3YHI0_9PROT</name>
<dbReference type="Pfam" id="PF00990">
    <property type="entry name" value="GGDEF"/>
    <property type="match status" value="1"/>
</dbReference>
<reference evidence="7 8" key="1">
    <citation type="submission" date="2019-03" db="EMBL/GenBank/DDBJ databases">
        <title>Genomic Encyclopedia of Type Strains, Phase IV (KMG-IV): sequencing the most valuable type-strain genomes for metagenomic binning, comparative biology and taxonomic classification.</title>
        <authorList>
            <person name="Goeker M."/>
        </authorList>
    </citation>
    <scope>NUCLEOTIDE SEQUENCE [LARGE SCALE GENOMIC DNA]</scope>
    <source>
        <strain evidence="7 8">DSM 100309</strain>
    </source>
</reference>
<sequence>MIGTDQSPFSHAGINTAGKQLKMNEAFNSFLQIVDAELKLLAQYRPVLEESADSFVETFYKYLREFPATAEVLSDYQAGGGLLFKLATKQSKHFKDLLSGDIGAESADRLLHIGHVHYRYKIEPVWMMGAYQLYLEHLRQVLASNPKIESDDHSLLESVLIKLLFRDMGLMMEGYWGAAMALVQEEKKKVEDLQSQVTNLLANTPQVLWSVDVKNNLPLYVSPTTIKICKLDIELPIPCMGWTHPEDRETVLMAWEEALSGTRVEVESRVQEPGGDPRWFRRVFSPFVDADGNVTRIDGLMDDTTESKKTIERLHILATTDSLTGLPNRSLLNDRLNRSIATAQRDGNMQVALILLDLDHFKEINDTLGHPAGDEILRQVGKRLTSLLRESDTLARLGGDEFAVLLPEVRNGQESAQKVVQTILDSFIEPFWYQNNELYLGAGIGISLFPDNGEDASALMSRADVAMYSAKHKDIGYLFYDPKTDPHTQERLQLNSDLRHALERDELVLYYQPQINIRTGKIIGVEALIRWQHPELGLLLPDQFIPFAERSGLIHPLTDWVIVTALRQCKKWQFAGHDLRIAINVSARSFQDRKLVARLEELLSAGETCLPAGHIEIEITENILMSDIEHGAIVLQQLRELGISVAIDDFGTGYSSLAYLKKLPIHSMKVDKSFVMNMAEDESDTAIVLSTIDLAHNLGFSIVAEGVENKGTLDILNKLGCDYAQGFHISHPLSVDMLEKLLDQSES</sequence>
<evidence type="ECO:0000256" key="1">
    <source>
        <dbReference type="ARBA" id="ARBA00015125"/>
    </source>
</evidence>
<dbReference type="InterPro" id="IPR043128">
    <property type="entry name" value="Rev_trsase/Diguanyl_cyclase"/>
</dbReference>
<dbReference type="SUPFAM" id="SSF46458">
    <property type="entry name" value="Globin-like"/>
    <property type="match status" value="1"/>
</dbReference>
<dbReference type="PROSITE" id="PS50883">
    <property type="entry name" value="EAL"/>
    <property type="match status" value="1"/>
</dbReference>
<dbReference type="InterPro" id="IPR029787">
    <property type="entry name" value="Nucleotide_cyclase"/>
</dbReference>
<dbReference type="Pfam" id="PF08447">
    <property type="entry name" value="PAS_3"/>
    <property type="match status" value="1"/>
</dbReference>
<dbReference type="PANTHER" id="PTHR44757:SF2">
    <property type="entry name" value="BIOFILM ARCHITECTURE MAINTENANCE PROTEIN MBAA"/>
    <property type="match status" value="1"/>
</dbReference>
<comment type="caution">
    <text evidence="7">The sequence shown here is derived from an EMBL/GenBank/DDBJ whole genome shotgun (WGS) entry which is preliminary data.</text>
</comment>
<dbReference type="Gene3D" id="3.30.70.270">
    <property type="match status" value="1"/>
</dbReference>
<dbReference type="InterPro" id="IPR035919">
    <property type="entry name" value="EAL_sf"/>
</dbReference>
<dbReference type="InterPro" id="IPR035965">
    <property type="entry name" value="PAS-like_dom_sf"/>
</dbReference>
<dbReference type="Gene3D" id="1.10.490.10">
    <property type="entry name" value="Globins"/>
    <property type="match status" value="1"/>
</dbReference>
<gene>
    <name evidence="7" type="ORF">EDC63_1018</name>
</gene>
<dbReference type="InterPro" id="IPR052155">
    <property type="entry name" value="Biofilm_reg_signaling"/>
</dbReference>
<feature type="domain" description="PAC" evidence="4">
    <location>
        <begin position="264"/>
        <end position="316"/>
    </location>
</feature>
<dbReference type="InterPro" id="IPR009050">
    <property type="entry name" value="Globin-like_sf"/>
</dbReference>
<dbReference type="GO" id="GO:0020037">
    <property type="term" value="F:heme binding"/>
    <property type="evidence" value="ECO:0007669"/>
    <property type="project" value="InterPro"/>
</dbReference>
<dbReference type="SUPFAM" id="SSF55785">
    <property type="entry name" value="PYP-like sensor domain (PAS domain)"/>
    <property type="match status" value="1"/>
</dbReference>
<evidence type="ECO:0000259" key="5">
    <source>
        <dbReference type="PROSITE" id="PS50883"/>
    </source>
</evidence>
<dbReference type="PROSITE" id="PS50113">
    <property type="entry name" value="PAC"/>
    <property type="match status" value="1"/>
</dbReference>
<dbReference type="GO" id="GO:0071732">
    <property type="term" value="P:cellular response to nitric oxide"/>
    <property type="evidence" value="ECO:0007669"/>
    <property type="project" value="UniProtKB-ARBA"/>
</dbReference>
<dbReference type="InterPro" id="IPR012292">
    <property type="entry name" value="Globin/Proto"/>
</dbReference>
<feature type="domain" description="GGDEF" evidence="6">
    <location>
        <begin position="349"/>
        <end position="482"/>
    </location>
</feature>
<dbReference type="Pfam" id="PF00563">
    <property type="entry name" value="EAL"/>
    <property type="match status" value="1"/>
</dbReference>
<dbReference type="CDD" id="cd01068">
    <property type="entry name" value="globin_sensor"/>
    <property type="match status" value="1"/>
</dbReference>
<dbReference type="InterPro" id="IPR000700">
    <property type="entry name" value="PAS-assoc_C"/>
</dbReference>
<dbReference type="InterPro" id="IPR013655">
    <property type="entry name" value="PAS_fold_3"/>
</dbReference>
<dbReference type="InterPro" id="IPR000160">
    <property type="entry name" value="GGDEF_dom"/>
</dbReference>
<keyword evidence="8" id="KW-1185">Reference proteome</keyword>
<dbReference type="SUPFAM" id="SSF55073">
    <property type="entry name" value="Nucleotide cyclase"/>
    <property type="match status" value="1"/>
</dbReference>
<dbReference type="GO" id="GO:0071111">
    <property type="term" value="F:cyclic-guanylate-specific phosphodiesterase activity"/>
    <property type="evidence" value="ECO:0007669"/>
    <property type="project" value="UniProtKB-EC"/>
</dbReference>
<comment type="catalytic activity">
    <reaction evidence="3">
        <text>3',3'-c-di-GMP + H2O = 5'-phosphoguanylyl(3'-&gt;5')guanosine + H(+)</text>
        <dbReference type="Rhea" id="RHEA:24902"/>
        <dbReference type="ChEBI" id="CHEBI:15377"/>
        <dbReference type="ChEBI" id="CHEBI:15378"/>
        <dbReference type="ChEBI" id="CHEBI:58754"/>
        <dbReference type="ChEBI" id="CHEBI:58805"/>
        <dbReference type="EC" id="3.1.4.52"/>
    </reaction>
    <physiologicalReaction direction="left-to-right" evidence="3">
        <dbReference type="Rhea" id="RHEA:24903"/>
    </physiologicalReaction>
</comment>
<dbReference type="InterPro" id="IPR044398">
    <property type="entry name" value="Globin-sensor_dom"/>
</dbReference>
<dbReference type="GO" id="GO:0019825">
    <property type="term" value="F:oxygen binding"/>
    <property type="evidence" value="ECO:0007669"/>
    <property type="project" value="InterPro"/>
</dbReference>
<evidence type="ECO:0000313" key="7">
    <source>
        <dbReference type="EMBL" id="TCV90043.1"/>
    </source>
</evidence>
<evidence type="ECO:0000256" key="3">
    <source>
        <dbReference type="ARBA" id="ARBA00051114"/>
    </source>
</evidence>